<evidence type="ECO:0000259" key="3">
    <source>
        <dbReference type="PROSITE" id="PS51186"/>
    </source>
</evidence>
<reference evidence="4 5" key="1">
    <citation type="submission" date="2024-09" db="EMBL/GenBank/DDBJ databases">
        <authorList>
            <person name="Sun Q."/>
            <person name="Mori K."/>
        </authorList>
    </citation>
    <scope>NUCLEOTIDE SEQUENCE [LARGE SCALE GENOMIC DNA]</scope>
    <source>
        <strain evidence="4 5">CECT 9424</strain>
    </source>
</reference>
<dbReference type="PANTHER" id="PTHR43877">
    <property type="entry name" value="AMINOALKYLPHOSPHONATE N-ACETYLTRANSFERASE-RELATED-RELATED"/>
    <property type="match status" value="1"/>
</dbReference>
<keyword evidence="5" id="KW-1185">Reference proteome</keyword>
<dbReference type="RefSeq" id="WP_377065950.1">
    <property type="nucleotide sequence ID" value="NZ_JBHMEC010000001.1"/>
</dbReference>
<dbReference type="CDD" id="cd04301">
    <property type="entry name" value="NAT_SF"/>
    <property type="match status" value="1"/>
</dbReference>
<gene>
    <name evidence="4" type="ORF">ACFFU4_00525</name>
</gene>
<accession>A0ABV5HW52</accession>
<evidence type="ECO:0000256" key="1">
    <source>
        <dbReference type="ARBA" id="ARBA00022679"/>
    </source>
</evidence>
<sequence>MDMIQGHAGREAAITALFRDTFTASEGAEEGQVVAGLAHDLLARTPASDLRVFRAEAAGRVIGAAIFTPLVYPGQAPRVMLLSPMAVAADWQGRGVGQGMLRHALAALRAEGVAVALTYGDPAFYRRVGFVPVSAAEVPPPHVLSAPEGWLGQSLTGAAIPGLSGVPVCAAALDRADVW</sequence>
<dbReference type="EMBL" id="JBHMEC010000001">
    <property type="protein sequence ID" value="MFB9148231.1"/>
    <property type="molecule type" value="Genomic_DNA"/>
</dbReference>
<evidence type="ECO:0000256" key="2">
    <source>
        <dbReference type="ARBA" id="ARBA00023315"/>
    </source>
</evidence>
<keyword evidence="2 4" id="KW-0012">Acyltransferase</keyword>
<dbReference type="InterPro" id="IPR016181">
    <property type="entry name" value="Acyl_CoA_acyltransferase"/>
</dbReference>
<comment type="caution">
    <text evidence="4">The sequence shown here is derived from an EMBL/GenBank/DDBJ whole genome shotgun (WGS) entry which is preliminary data.</text>
</comment>
<feature type="domain" description="N-acetyltransferase" evidence="3">
    <location>
        <begin position="1"/>
        <end position="156"/>
    </location>
</feature>
<proteinExistence type="predicted"/>
<evidence type="ECO:0000313" key="5">
    <source>
        <dbReference type="Proteomes" id="UP001589670"/>
    </source>
</evidence>
<dbReference type="PROSITE" id="PS51186">
    <property type="entry name" value="GNAT"/>
    <property type="match status" value="1"/>
</dbReference>
<dbReference type="InterPro" id="IPR000182">
    <property type="entry name" value="GNAT_dom"/>
</dbReference>
<dbReference type="Pfam" id="PF13508">
    <property type="entry name" value="Acetyltransf_7"/>
    <property type="match status" value="1"/>
</dbReference>
<keyword evidence="1 4" id="KW-0808">Transferase</keyword>
<protein>
    <submittedName>
        <fullName evidence="4">GNAT family N-acetyltransferase</fullName>
        <ecNumber evidence="4">2.3.-.-</ecNumber>
    </submittedName>
</protein>
<dbReference type="EC" id="2.3.-.-" evidence="4"/>
<dbReference type="InterPro" id="IPR050832">
    <property type="entry name" value="Bact_Acetyltransf"/>
</dbReference>
<dbReference type="GO" id="GO:0016746">
    <property type="term" value="F:acyltransferase activity"/>
    <property type="evidence" value="ECO:0007669"/>
    <property type="project" value="UniProtKB-KW"/>
</dbReference>
<organism evidence="4 5">
    <name type="scientific">Roseovarius ramblicola</name>
    <dbReference type="NCBI Taxonomy" id="2022336"/>
    <lineage>
        <taxon>Bacteria</taxon>
        <taxon>Pseudomonadati</taxon>
        <taxon>Pseudomonadota</taxon>
        <taxon>Alphaproteobacteria</taxon>
        <taxon>Rhodobacterales</taxon>
        <taxon>Roseobacteraceae</taxon>
        <taxon>Roseovarius</taxon>
    </lineage>
</organism>
<dbReference type="Gene3D" id="3.40.630.30">
    <property type="match status" value="1"/>
</dbReference>
<evidence type="ECO:0000313" key="4">
    <source>
        <dbReference type="EMBL" id="MFB9148231.1"/>
    </source>
</evidence>
<dbReference type="Proteomes" id="UP001589670">
    <property type="component" value="Unassembled WGS sequence"/>
</dbReference>
<name>A0ABV5HW52_9RHOB</name>
<dbReference type="SUPFAM" id="SSF55729">
    <property type="entry name" value="Acyl-CoA N-acyltransferases (Nat)"/>
    <property type="match status" value="1"/>
</dbReference>